<evidence type="ECO:0000313" key="3">
    <source>
        <dbReference type="Proteomes" id="UP001153069"/>
    </source>
</evidence>
<gene>
    <name evidence="2" type="ORF">SEMRO_364_G127100.1</name>
</gene>
<reference evidence="2" key="1">
    <citation type="submission" date="2020-06" db="EMBL/GenBank/DDBJ databases">
        <authorList>
            <consortium name="Plant Systems Biology data submission"/>
        </authorList>
    </citation>
    <scope>NUCLEOTIDE SEQUENCE</scope>
    <source>
        <strain evidence="2">D6</strain>
    </source>
</reference>
<comment type="caution">
    <text evidence="2">The sequence shown here is derived from an EMBL/GenBank/DDBJ whole genome shotgun (WGS) entry which is preliminary data.</text>
</comment>
<protein>
    <submittedName>
        <fullName evidence="2">O-methyltransferase</fullName>
    </submittedName>
</protein>
<dbReference type="InterPro" id="IPR029063">
    <property type="entry name" value="SAM-dependent_MTases_sf"/>
</dbReference>
<dbReference type="SUPFAM" id="SSF53335">
    <property type="entry name" value="S-adenosyl-L-methionine-dependent methyltransferases"/>
    <property type="match status" value="1"/>
</dbReference>
<evidence type="ECO:0000256" key="1">
    <source>
        <dbReference type="SAM" id="MobiDB-lite"/>
    </source>
</evidence>
<dbReference type="Pfam" id="PF13489">
    <property type="entry name" value="Methyltransf_23"/>
    <property type="match status" value="1"/>
</dbReference>
<dbReference type="AlphaFoldDB" id="A0A9N8DTR1"/>
<evidence type="ECO:0000313" key="2">
    <source>
        <dbReference type="EMBL" id="CAB9508862.1"/>
    </source>
</evidence>
<dbReference type="EMBL" id="CAICTM010000363">
    <property type="protein sequence ID" value="CAB9508862.1"/>
    <property type="molecule type" value="Genomic_DNA"/>
</dbReference>
<organism evidence="2 3">
    <name type="scientific">Seminavis robusta</name>
    <dbReference type="NCBI Taxonomy" id="568900"/>
    <lineage>
        <taxon>Eukaryota</taxon>
        <taxon>Sar</taxon>
        <taxon>Stramenopiles</taxon>
        <taxon>Ochrophyta</taxon>
        <taxon>Bacillariophyta</taxon>
        <taxon>Bacillariophyceae</taxon>
        <taxon>Bacillariophycidae</taxon>
        <taxon>Naviculales</taxon>
        <taxon>Naviculaceae</taxon>
        <taxon>Seminavis</taxon>
    </lineage>
</organism>
<dbReference type="Gene3D" id="2.60.120.650">
    <property type="entry name" value="Cupin"/>
    <property type="match status" value="1"/>
</dbReference>
<feature type="region of interest" description="Disordered" evidence="1">
    <location>
        <begin position="71"/>
        <end position="91"/>
    </location>
</feature>
<accession>A0A9N8DTR1</accession>
<sequence>MTLPTKHPRQRGGMKGIRATSVLWAVIVAGIVWSAIREVNRSHRDDRDAMTNENSLLATPDEVLQRLLQQSSNSNGEQQQQQQQQPVSSSSKAVVVSSEKEIVHTTTTTNVMVVAYNASSEEQLFSLVENQIAEFHNAQDPKGVGTRQPVVLRGVWEPPSDSWKSERAFLKAYSTIPYYIKDKYVQVKDETCVAQFGDLWNFIAGNKTHPRKSLLAFTNDKENRALFGQAGEKLPFDIPPVVQHIDSFSILSTMTKGQSHEFHKHGESWIAQAVGYKVWWFLPPTAKRPVKVNACDYLNGKEPLPKGAIKTTIQGPGDVIWFPHDYYHATCSLSEWTVGIGRQLGPRIRQNFKDLPLTIDNTDRTAVEKTLQRCSGEGSNTLLSRRNLDSSNAAKDKDWKWYGGDVNKYYNDLENDHKRNPNDVASYAVHRWLGDKRSTETHYELIHEGILKHYQKSTKTSAESAPLEVLDAGCGLGSALMWMEAKQPAWKLQGRTLSEEQAKFIQTTLPTHRFQIKLDSYDNIINDDTPTLDVIYSIEAAIHSTDMQKTLRAWATRLKPKHGMVVLIDDFLQPGASRDDEDVDLFARSWLANSLYTVTEMNQMARRVGLTLVESRDLLAEYRVVELNYRNKVPSLDPDKQKNHQGWMGSKYRQKLTVEGKIGYNMVIFRKM</sequence>
<dbReference type="OrthoDB" id="438164at2759"/>
<name>A0A9N8DTR1_9STRA</name>
<proteinExistence type="predicted"/>
<keyword evidence="3" id="KW-1185">Reference proteome</keyword>
<dbReference type="Gene3D" id="3.40.50.150">
    <property type="entry name" value="Vaccinia Virus protein VP39"/>
    <property type="match status" value="1"/>
</dbReference>
<dbReference type="Proteomes" id="UP001153069">
    <property type="component" value="Unassembled WGS sequence"/>
</dbReference>
<dbReference type="SUPFAM" id="SSF51197">
    <property type="entry name" value="Clavaminate synthase-like"/>
    <property type="match status" value="1"/>
</dbReference>